<dbReference type="AlphaFoldDB" id="A0A934VQY2"/>
<gene>
    <name evidence="2" type="ORF">JIN87_08875</name>
</gene>
<dbReference type="CDD" id="cd10146">
    <property type="entry name" value="LabA_like_C"/>
    <property type="match status" value="1"/>
</dbReference>
<reference evidence="2" key="1">
    <citation type="submission" date="2021-01" db="EMBL/GenBank/DDBJ databases">
        <title>Modified the classification status of verrucomicrobia.</title>
        <authorList>
            <person name="Feng X."/>
        </authorList>
    </citation>
    <scope>NUCLEOTIDE SEQUENCE</scope>
    <source>
        <strain evidence="2">KCTC 13126</strain>
    </source>
</reference>
<dbReference type="Gene3D" id="3.40.50.1010">
    <property type="entry name" value="5'-nuclease"/>
    <property type="match status" value="1"/>
</dbReference>
<evidence type="ECO:0000313" key="2">
    <source>
        <dbReference type="EMBL" id="MBK1876979.1"/>
    </source>
</evidence>
<feature type="domain" description="HTH OST-type" evidence="1">
    <location>
        <begin position="166"/>
        <end position="242"/>
    </location>
</feature>
<proteinExistence type="predicted"/>
<dbReference type="EMBL" id="JAENIL010000014">
    <property type="protein sequence ID" value="MBK1876979.1"/>
    <property type="molecule type" value="Genomic_DNA"/>
</dbReference>
<dbReference type="Proteomes" id="UP000617628">
    <property type="component" value="Unassembled WGS sequence"/>
</dbReference>
<dbReference type="PANTHER" id="PTHR35811:SF1">
    <property type="entry name" value="HTH OST-TYPE DOMAIN-CONTAINING PROTEIN"/>
    <property type="match status" value="1"/>
</dbReference>
<protein>
    <submittedName>
        <fullName evidence="2">NYN domain-containing protein</fullName>
    </submittedName>
</protein>
<evidence type="ECO:0000259" key="1">
    <source>
        <dbReference type="PROSITE" id="PS51644"/>
    </source>
</evidence>
<name>A0A934VQY2_9BACT</name>
<comment type="caution">
    <text evidence="2">The sequence shown here is derived from an EMBL/GenBank/DDBJ whole genome shotgun (WGS) entry which is preliminary data.</text>
</comment>
<dbReference type="Gene3D" id="3.30.420.610">
    <property type="entry name" value="LOTUS domain-like"/>
    <property type="match status" value="1"/>
</dbReference>
<sequence>MPSTQSTSDNIALLIDADNAPAAKIDFIIAELATYGVVSIRRAYGNWKKTTLSGWEKVLHEYAIQPVQHFDIIKGKNASDMGLLIEAMDILYTKDVSTFCLVSSDCDFTPLVLRLRADGKQVIGFGDSKTPAPFVASCSRFLYLDDQKKSKEPEKDKTTAAPNLKGDTKLMNTLRSAVTACAEEDSWAYLGPVGQHIQNQGSFDSRNYGYSKLSELFAAIDTFEIKKRKNGTASRFSVRIKK</sequence>
<organism evidence="2 3">
    <name type="scientific">Pelagicoccus mobilis</name>
    <dbReference type="NCBI Taxonomy" id="415221"/>
    <lineage>
        <taxon>Bacteria</taxon>
        <taxon>Pseudomonadati</taxon>
        <taxon>Verrucomicrobiota</taxon>
        <taxon>Opitutia</taxon>
        <taxon>Puniceicoccales</taxon>
        <taxon>Pelagicoccaceae</taxon>
        <taxon>Pelagicoccus</taxon>
    </lineage>
</organism>
<dbReference type="PROSITE" id="PS51644">
    <property type="entry name" value="HTH_OST"/>
    <property type="match status" value="1"/>
</dbReference>
<dbReference type="PANTHER" id="PTHR35811">
    <property type="entry name" value="SLR1870 PROTEIN"/>
    <property type="match status" value="1"/>
</dbReference>
<dbReference type="InterPro" id="IPR021139">
    <property type="entry name" value="NYN"/>
</dbReference>
<dbReference type="Pfam" id="PF12872">
    <property type="entry name" value="OST-HTH"/>
    <property type="match status" value="1"/>
</dbReference>
<evidence type="ECO:0000313" key="3">
    <source>
        <dbReference type="Proteomes" id="UP000617628"/>
    </source>
</evidence>
<dbReference type="GO" id="GO:0004540">
    <property type="term" value="F:RNA nuclease activity"/>
    <property type="evidence" value="ECO:0007669"/>
    <property type="project" value="InterPro"/>
</dbReference>
<dbReference type="RefSeq" id="WP_200355196.1">
    <property type="nucleotide sequence ID" value="NZ_JAENIL010000014.1"/>
</dbReference>
<keyword evidence="3" id="KW-1185">Reference proteome</keyword>
<accession>A0A934VQY2</accession>
<dbReference type="Pfam" id="PF01936">
    <property type="entry name" value="NYN"/>
    <property type="match status" value="1"/>
</dbReference>
<dbReference type="InterPro" id="IPR025605">
    <property type="entry name" value="OST-HTH/LOTUS_dom"/>
</dbReference>
<dbReference type="InterPro" id="IPR041966">
    <property type="entry name" value="LOTUS-like"/>
</dbReference>
<dbReference type="CDD" id="cd11297">
    <property type="entry name" value="PIN_LabA-like_N_1"/>
    <property type="match status" value="1"/>
</dbReference>